<accession>A0A919RIL7</accession>
<dbReference type="Proteomes" id="UP000606172">
    <property type="component" value="Unassembled WGS sequence"/>
</dbReference>
<dbReference type="EMBL" id="BOOW01000018">
    <property type="protein sequence ID" value="GII92666.1"/>
    <property type="molecule type" value="Genomic_DNA"/>
</dbReference>
<proteinExistence type="predicted"/>
<evidence type="ECO:0000256" key="1">
    <source>
        <dbReference type="SAM" id="MobiDB-lite"/>
    </source>
</evidence>
<reference evidence="2" key="1">
    <citation type="submission" date="2021-01" db="EMBL/GenBank/DDBJ databases">
        <title>Whole genome shotgun sequence of Sinosporangium siamense NBRC 109515.</title>
        <authorList>
            <person name="Komaki H."/>
            <person name="Tamura T."/>
        </authorList>
    </citation>
    <scope>NUCLEOTIDE SEQUENCE</scope>
    <source>
        <strain evidence="2">NBRC 109515</strain>
    </source>
</reference>
<feature type="region of interest" description="Disordered" evidence="1">
    <location>
        <begin position="1"/>
        <end position="21"/>
    </location>
</feature>
<organism evidence="2 3">
    <name type="scientific">Sinosporangium siamense</name>
    <dbReference type="NCBI Taxonomy" id="1367973"/>
    <lineage>
        <taxon>Bacteria</taxon>
        <taxon>Bacillati</taxon>
        <taxon>Actinomycetota</taxon>
        <taxon>Actinomycetes</taxon>
        <taxon>Streptosporangiales</taxon>
        <taxon>Streptosporangiaceae</taxon>
        <taxon>Sinosporangium</taxon>
    </lineage>
</organism>
<evidence type="ECO:0000313" key="3">
    <source>
        <dbReference type="Proteomes" id="UP000606172"/>
    </source>
</evidence>
<keyword evidence="3" id="KW-1185">Reference proteome</keyword>
<comment type="caution">
    <text evidence="2">The sequence shown here is derived from an EMBL/GenBank/DDBJ whole genome shotgun (WGS) entry which is preliminary data.</text>
</comment>
<gene>
    <name evidence="2" type="ORF">Ssi02_28970</name>
</gene>
<evidence type="ECO:0000313" key="2">
    <source>
        <dbReference type="EMBL" id="GII92666.1"/>
    </source>
</evidence>
<feature type="compositionally biased region" description="Pro residues" evidence="1">
    <location>
        <begin position="85"/>
        <end position="94"/>
    </location>
</feature>
<name>A0A919RIL7_9ACTN</name>
<protein>
    <submittedName>
        <fullName evidence="2">Uncharacterized protein</fullName>
    </submittedName>
</protein>
<dbReference type="RefSeq" id="WP_204025654.1">
    <property type="nucleotide sequence ID" value="NZ_BOOW01000018.1"/>
</dbReference>
<dbReference type="AlphaFoldDB" id="A0A919RIL7"/>
<feature type="region of interest" description="Disordered" evidence="1">
    <location>
        <begin position="77"/>
        <end position="109"/>
    </location>
</feature>
<sequence>MAADDRLIRSATPTGTAPDELARRLRDAHRRVRALDAPREDKERFFRRFLAICDLAKRDLNHAAGRLDLLLAEISALQSASSDRSPPPSAPPQAPENDTPSERNMAQGD</sequence>
<feature type="compositionally biased region" description="Polar residues" evidence="1">
    <location>
        <begin position="96"/>
        <end position="109"/>
    </location>
</feature>